<name>F4PIZ6_CACFS</name>
<dbReference type="RefSeq" id="XP_004362133.1">
    <property type="nucleotide sequence ID" value="XM_004362076.1"/>
</dbReference>
<evidence type="ECO:0000313" key="2">
    <source>
        <dbReference type="Proteomes" id="UP000007797"/>
    </source>
</evidence>
<reference evidence="2" key="1">
    <citation type="journal article" date="2011" name="Genome Res.">
        <title>Phylogeny-wide analysis of social amoeba genomes highlights ancient origins for complex intercellular communication.</title>
        <authorList>
            <person name="Heidel A.J."/>
            <person name="Lawal H.M."/>
            <person name="Felder M."/>
            <person name="Schilde C."/>
            <person name="Helps N.R."/>
            <person name="Tunggal B."/>
            <person name="Rivero F."/>
            <person name="John U."/>
            <person name="Schleicher M."/>
            <person name="Eichinger L."/>
            <person name="Platzer M."/>
            <person name="Noegel A.A."/>
            <person name="Schaap P."/>
            <person name="Gloeckner G."/>
        </authorList>
    </citation>
    <scope>NUCLEOTIDE SEQUENCE [LARGE SCALE GENOMIC DNA]</scope>
    <source>
        <strain evidence="2">SH3</strain>
    </source>
</reference>
<dbReference type="OrthoDB" id="2407854at2759"/>
<dbReference type="KEGG" id="dfa:DFA_06432"/>
<organism evidence="1 2">
    <name type="scientific">Cavenderia fasciculata</name>
    <name type="common">Slime mold</name>
    <name type="synonym">Dictyostelium fasciculatum</name>
    <dbReference type="NCBI Taxonomy" id="261658"/>
    <lineage>
        <taxon>Eukaryota</taxon>
        <taxon>Amoebozoa</taxon>
        <taxon>Evosea</taxon>
        <taxon>Eumycetozoa</taxon>
        <taxon>Dictyostelia</taxon>
        <taxon>Acytosteliales</taxon>
        <taxon>Cavenderiaceae</taxon>
        <taxon>Cavenderia</taxon>
    </lineage>
</organism>
<keyword evidence="2" id="KW-1185">Reference proteome</keyword>
<protein>
    <submittedName>
        <fullName evidence="1">Uncharacterized protein</fullName>
    </submittedName>
</protein>
<gene>
    <name evidence="1" type="ORF">DFA_06432</name>
</gene>
<dbReference type="EMBL" id="GL883007">
    <property type="protein sequence ID" value="EGG24282.1"/>
    <property type="molecule type" value="Genomic_DNA"/>
</dbReference>
<sequence>MTTISDSTKELLVKLGLSDQNDSDYQAIVNERLDLLNTKSASLAQLKLLGISGGRCLSIIQHSQHQPIQQVSKYANLGKLDSILMDPKTIYLIDSVNFESQAKFKASGLMVSSPNPDKYKEYLKSDLTNKKYWIA</sequence>
<accession>F4PIZ6</accession>
<dbReference type="AlphaFoldDB" id="F4PIZ6"/>
<dbReference type="Proteomes" id="UP000007797">
    <property type="component" value="Unassembled WGS sequence"/>
</dbReference>
<dbReference type="GeneID" id="14875900"/>
<evidence type="ECO:0000313" key="1">
    <source>
        <dbReference type="EMBL" id="EGG24282.1"/>
    </source>
</evidence>
<proteinExistence type="predicted"/>